<protein>
    <recommendedName>
        <fullName evidence="2">TolB N-terminal domain-containing protein</fullName>
    </recommendedName>
</protein>
<dbReference type="EMBL" id="UINC01185764">
    <property type="protein sequence ID" value="SVD97634.1"/>
    <property type="molecule type" value="Genomic_DNA"/>
</dbReference>
<feature type="non-terminal residue" evidence="1">
    <location>
        <position position="1"/>
    </location>
</feature>
<organism evidence="1">
    <name type="scientific">marine metagenome</name>
    <dbReference type="NCBI Taxonomy" id="408172"/>
    <lineage>
        <taxon>unclassified sequences</taxon>
        <taxon>metagenomes</taxon>
        <taxon>ecological metagenomes</taxon>
    </lineage>
</organism>
<sequence>MMRVFLFFLTTTFLFLNVSFLKAGASDSGGNLQVVGEARNKLIPLALSGYSGEVAAVLKFDLEVMGCKIVPDSEASFILKGAVEGAVKGALSDKAGNFGFNRRYAGGSMRDQAHALSNDTIQALTGKSGIAQTRILFKMKTGPRA</sequence>
<name>A0A382ZQ59_9ZZZZ</name>
<dbReference type="AlphaFoldDB" id="A0A382ZQ59"/>
<evidence type="ECO:0008006" key="2">
    <source>
        <dbReference type="Google" id="ProtNLM"/>
    </source>
</evidence>
<proteinExistence type="predicted"/>
<evidence type="ECO:0000313" key="1">
    <source>
        <dbReference type="EMBL" id="SVD97634.1"/>
    </source>
</evidence>
<feature type="non-terminal residue" evidence="1">
    <location>
        <position position="145"/>
    </location>
</feature>
<accession>A0A382ZQ59</accession>
<gene>
    <name evidence="1" type="ORF">METZ01_LOCUS450488</name>
</gene>
<reference evidence="1" key="1">
    <citation type="submission" date="2018-05" db="EMBL/GenBank/DDBJ databases">
        <authorList>
            <person name="Lanie J.A."/>
            <person name="Ng W.-L."/>
            <person name="Kazmierczak K.M."/>
            <person name="Andrzejewski T.M."/>
            <person name="Davidsen T.M."/>
            <person name="Wayne K.J."/>
            <person name="Tettelin H."/>
            <person name="Glass J.I."/>
            <person name="Rusch D."/>
            <person name="Podicherti R."/>
            <person name="Tsui H.-C.T."/>
            <person name="Winkler M.E."/>
        </authorList>
    </citation>
    <scope>NUCLEOTIDE SEQUENCE</scope>
</reference>